<accession>A0A1G7ECW5</accession>
<dbReference type="PROSITE" id="PS50995">
    <property type="entry name" value="HTH_MARR_2"/>
    <property type="match status" value="1"/>
</dbReference>
<dbReference type="Pfam" id="PF01047">
    <property type="entry name" value="MarR"/>
    <property type="match status" value="1"/>
</dbReference>
<dbReference type="PANTHER" id="PTHR33164:SF57">
    <property type="entry name" value="MARR-FAMILY TRANSCRIPTIONAL REGULATOR"/>
    <property type="match status" value="1"/>
</dbReference>
<dbReference type="InterPro" id="IPR000835">
    <property type="entry name" value="HTH_MarR-typ"/>
</dbReference>
<dbReference type="Proteomes" id="UP000198546">
    <property type="component" value="Chromosome i"/>
</dbReference>
<evidence type="ECO:0000256" key="1">
    <source>
        <dbReference type="ARBA" id="ARBA00023015"/>
    </source>
</evidence>
<dbReference type="AlphaFoldDB" id="A0A1G7ECW5"/>
<evidence type="ECO:0000256" key="2">
    <source>
        <dbReference type="ARBA" id="ARBA00023125"/>
    </source>
</evidence>
<organism evidence="5 6">
    <name type="scientific">Auraticoccus monumenti</name>
    <dbReference type="NCBI Taxonomy" id="675864"/>
    <lineage>
        <taxon>Bacteria</taxon>
        <taxon>Bacillati</taxon>
        <taxon>Actinomycetota</taxon>
        <taxon>Actinomycetes</taxon>
        <taxon>Propionibacteriales</taxon>
        <taxon>Propionibacteriaceae</taxon>
        <taxon>Auraticoccus</taxon>
    </lineage>
</organism>
<dbReference type="GO" id="GO:0003700">
    <property type="term" value="F:DNA-binding transcription factor activity"/>
    <property type="evidence" value="ECO:0007669"/>
    <property type="project" value="InterPro"/>
</dbReference>
<protein>
    <submittedName>
        <fullName evidence="5">DNA-binding transcriptional regulator, MarR family</fullName>
    </submittedName>
</protein>
<dbReference type="GO" id="GO:0003677">
    <property type="term" value="F:DNA binding"/>
    <property type="evidence" value="ECO:0007669"/>
    <property type="project" value="UniProtKB-KW"/>
</dbReference>
<dbReference type="Gene3D" id="1.10.10.10">
    <property type="entry name" value="Winged helix-like DNA-binding domain superfamily/Winged helix DNA-binding domain"/>
    <property type="match status" value="1"/>
</dbReference>
<reference evidence="5 6" key="1">
    <citation type="submission" date="2016-10" db="EMBL/GenBank/DDBJ databases">
        <authorList>
            <person name="de Groot N.N."/>
        </authorList>
    </citation>
    <scope>NUCLEOTIDE SEQUENCE [LARGE SCALE GENOMIC DNA]</scope>
    <source>
        <strain evidence="5 6">MON 2.2</strain>
    </source>
</reference>
<evidence type="ECO:0000313" key="6">
    <source>
        <dbReference type="Proteomes" id="UP000198546"/>
    </source>
</evidence>
<dbReference type="SMART" id="SM00347">
    <property type="entry name" value="HTH_MARR"/>
    <property type="match status" value="1"/>
</dbReference>
<dbReference type="PANTHER" id="PTHR33164">
    <property type="entry name" value="TRANSCRIPTIONAL REGULATOR, MARR FAMILY"/>
    <property type="match status" value="1"/>
</dbReference>
<gene>
    <name evidence="5" type="ORF">SAMN04489747_3901</name>
</gene>
<dbReference type="PROSITE" id="PS01117">
    <property type="entry name" value="HTH_MARR_1"/>
    <property type="match status" value="1"/>
</dbReference>
<evidence type="ECO:0000259" key="4">
    <source>
        <dbReference type="PROSITE" id="PS50995"/>
    </source>
</evidence>
<evidence type="ECO:0000313" key="5">
    <source>
        <dbReference type="EMBL" id="SDE61306.1"/>
    </source>
</evidence>
<keyword evidence="6" id="KW-1185">Reference proteome</keyword>
<dbReference type="InterPro" id="IPR036390">
    <property type="entry name" value="WH_DNA-bd_sf"/>
</dbReference>
<keyword evidence="2 5" id="KW-0238">DNA-binding</keyword>
<dbReference type="OrthoDB" id="122135at2"/>
<dbReference type="InterPro" id="IPR039422">
    <property type="entry name" value="MarR/SlyA-like"/>
</dbReference>
<dbReference type="RefSeq" id="WP_090595799.1">
    <property type="nucleotide sequence ID" value="NZ_LT629688.1"/>
</dbReference>
<proteinExistence type="predicted"/>
<dbReference type="InterPro" id="IPR023187">
    <property type="entry name" value="Tscrpt_reg_MarR-type_CS"/>
</dbReference>
<dbReference type="PRINTS" id="PR00598">
    <property type="entry name" value="HTHMARR"/>
</dbReference>
<dbReference type="GO" id="GO:0006950">
    <property type="term" value="P:response to stress"/>
    <property type="evidence" value="ECO:0007669"/>
    <property type="project" value="TreeGrafter"/>
</dbReference>
<name>A0A1G7ECW5_9ACTN</name>
<feature type="domain" description="HTH marR-type" evidence="4">
    <location>
        <begin position="25"/>
        <end position="158"/>
    </location>
</feature>
<dbReference type="EMBL" id="LT629688">
    <property type="protein sequence ID" value="SDE61306.1"/>
    <property type="molecule type" value="Genomic_DNA"/>
</dbReference>
<sequence>MQLTSSRPVHVPGPEDVVVPGQEDVPVLERELRSFFRRLRQWQRGADRVGLELDEHTFGVLSTVHDRGPSRLQDLAADLGLDASTVSRHVTALERCGLLTRVPDPDDRRARRVILTADGSAAWSRDREARRELVRRALSRWPADDRRRLTSLLTQLNAELATLLTEPEKEPA</sequence>
<dbReference type="SUPFAM" id="SSF46785">
    <property type="entry name" value="Winged helix' DNA-binding domain"/>
    <property type="match status" value="1"/>
</dbReference>
<keyword evidence="1" id="KW-0805">Transcription regulation</keyword>
<dbReference type="InterPro" id="IPR036388">
    <property type="entry name" value="WH-like_DNA-bd_sf"/>
</dbReference>
<keyword evidence="3" id="KW-0804">Transcription</keyword>
<evidence type="ECO:0000256" key="3">
    <source>
        <dbReference type="ARBA" id="ARBA00023163"/>
    </source>
</evidence>
<dbReference type="STRING" id="675864.SAMN04489747_3901"/>